<evidence type="ECO:0000256" key="5">
    <source>
        <dbReference type="ARBA" id="ARBA00023163"/>
    </source>
</evidence>
<dbReference type="PANTHER" id="PTHR43133:SF8">
    <property type="entry name" value="RNA POLYMERASE SIGMA FACTOR HI_1459-RELATED"/>
    <property type="match status" value="1"/>
</dbReference>
<evidence type="ECO:0000256" key="4">
    <source>
        <dbReference type="ARBA" id="ARBA00023125"/>
    </source>
</evidence>
<dbReference type="Pfam" id="PF08281">
    <property type="entry name" value="Sigma70_r4_2"/>
    <property type="match status" value="1"/>
</dbReference>
<evidence type="ECO:0000256" key="2">
    <source>
        <dbReference type="ARBA" id="ARBA00023015"/>
    </source>
</evidence>
<sequence>MKCLLNAWQLHEKQIARWLLKRTGDPQVVEDIMQDVFIKAMRNNKQFCHLDDSKSWLFKMVKNHYIDTLRKQVESESIDETIADDSLHSEPIVQMQKCLPRVMLKLGASERDIIEKCDLQGMPQAEYAHQQQLSLPAVKSRLQRARKTLKSHLVTHCHVRQDSGYVSEFKSKYNQSE</sequence>
<evidence type="ECO:0000259" key="7">
    <source>
        <dbReference type="Pfam" id="PF08281"/>
    </source>
</evidence>
<dbReference type="InterPro" id="IPR013325">
    <property type="entry name" value="RNA_pol_sigma_r2"/>
</dbReference>
<feature type="domain" description="RNA polymerase sigma factor 70 region 4 type 2" evidence="7">
    <location>
        <begin position="98"/>
        <end position="149"/>
    </location>
</feature>
<comment type="similarity">
    <text evidence="1">Belongs to the sigma-70 factor family. ECF subfamily.</text>
</comment>
<dbReference type="EMBL" id="LDOT01000015">
    <property type="protein sequence ID" value="KLV05193.1"/>
    <property type="molecule type" value="Genomic_DNA"/>
</dbReference>
<proteinExistence type="inferred from homology"/>
<dbReference type="InterPro" id="IPR013324">
    <property type="entry name" value="RNA_pol_sigma_r3/r4-like"/>
</dbReference>
<evidence type="ECO:0000256" key="3">
    <source>
        <dbReference type="ARBA" id="ARBA00023082"/>
    </source>
</evidence>
<dbReference type="InterPro" id="IPR013249">
    <property type="entry name" value="RNA_pol_sigma70_r4_t2"/>
</dbReference>
<dbReference type="InterPro" id="IPR007627">
    <property type="entry name" value="RNA_pol_sigma70_r2"/>
</dbReference>
<keyword evidence="2" id="KW-0805">Transcription regulation</keyword>
<dbReference type="Proteomes" id="UP000036097">
    <property type="component" value="Unassembled WGS sequence"/>
</dbReference>
<dbReference type="Pfam" id="PF04542">
    <property type="entry name" value="Sigma70_r2"/>
    <property type="match status" value="1"/>
</dbReference>
<keyword evidence="5" id="KW-0804">Transcription</keyword>
<dbReference type="OrthoDB" id="9797134at2"/>
<evidence type="ECO:0000256" key="1">
    <source>
        <dbReference type="ARBA" id="ARBA00010641"/>
    </source>
</evidence>
<dbReference type="InterPro" id="IPR036388">
    <property type="entry name" value="WH-like_DNA-bd_sf"/>
</dbReference>
<dbReference type="SUPFAM" id="SSF88946">
    <property type="entry name" value="Sigma2 domain of RNA polymerase sigma factors"/>
    <property type="match status" value="1"/>
</dbReference>
<reference evidence="8 9" key="1">
    <citation type="submission" date="2015-05" db="EMBL/GenBank/DDBJ databases">
        <title>Photobacterium galathea sp. nov.</title>
        <authorList>
            <person name="Machado H."/>
            <person name="Gram L."/>
        </authorList>
    </citation>
    <scope>NUCLEOTIDE SEQUENCE [LARGE SCALE GENOMIC DNA]</scope>
    <source>
        <strain evidence="8 9">CGMCC 1.12159</strain>
    </source>
</reference>
<dbReference type="AlphaFoldDB" id="A0A0J1H037"/>
<gene>
    <name evidence="8" type="ORF">ABT56_12480</name>
</gene>
<dbReference type="NCBIfam" id="TIGR02937">
    <property type="entry name" value="sigma70-ECF"/>
    <property type="match status" value="1"/>
</dbReference>
<dbReference type="Gene3D" id="1.10.1740.10">
    <property type="match status" value="1"/>
</dbReference>
<name>A0A0J1H037_9GAMM</name>
<dbReference type="RefSeq" id="WP_047879208.1">
    <property type="nucleotide sequence ID" value="NZ_LDOT01000015.1"/>
</dbReference>
<dbReference type="SUPFAM" id="SSF88659">
    <property type="entry name" value="Sigma3 and sigma4 domains of RNA polymerase sigma factors"/>
    <property type="match status" value="1"/>
</dbReference>
<feature type="domain" description="RNA polymerase sigma-70 region 2" evidence="6">
    <location>
        <begin position="9"/>
        <end position="72"/>
    </location>
</feature>
<dbReference type="PANTHER" id="PTHR43133">
    <property type="entry name" value="RNA POLYMERASE ECF-TYPE SIGMA FACTO"/>
    <property type="match status" value="1"/>
</dbReference>
<evidence type="ECO:0000313" key="8">
    <source>
        <dbReference type="EMBL" id="KLV05193.1"/>
    </source>
</evidence>
<evidence type="ECO:0000313" key="9">
    <source>
        <dbReference type="Proteomes" id="UP000036097"/>
    </source>
</evidence>
<dbReference type="InterPro" id="IPR039425">
    <property type="entry name" value="RNA_pol_sigma-70-like"/>
</dbReference>
<dbReference type="GO" id="GO:0006352">
    <property type="term" value="P:DNA-templated transcription initiation"/>
    <property type="evidence" value="ECO:0007669"/>
    <property type="project" value="InterPro"/>
</dbReference>
<dbReference type="GO" id="GO:0003677">
    <property type="term" value="F:DNA binding"/>
    <property type="evidence" value="ECO:0007669"/>
    <property type="project" value="UniProtKB-KW"/>
</dbReference>
<dbReference type="PATRIC" id="fig|1195763.3.peg.2636"/>
<dbReference type="Gene3D" id="1.10.10.10">
    <property type="entry name" value="Winged helix-like DNA-binding domain superfamily/Winged helix DNA-binding domain"/>
    <property type="match status" value="1"/>
</dbReference>
<protein>
    <submittedName>
        <fullName evidence="8">RNA polymerase subunit sigma-70</fullName>
    </submittedName>
</protein>
<keyword evidence="4" id="KW-0238">DNA-binding</keyword>
<comment type="caution">
    <text evidence="8">The sequence shown here is derived from an EMBL/GenBank/DDBJ whole genome shotgun (WGS) entry which is preliminary data.</text>
</comment>
<evidence type="ECO:0000259" key="6">
    <source>
        <dbReference type="Pfam" id="PF04542"/>
    </source>
</evidence>
<keyword evidence="3" id="KW-0731">Sigma factor</keyword>
<dbReference type="InterPro" id="IPR014284">
    <property type="entry name" value="RNA_pol_sigma-70_dom"/>
</dbReference>
<accession>A0A0J1H037</accession>
<keyword evidence="9" id="KW-1185">Reference proteome</keyword>
<dbReference type="GO" id="GO:0016987">
    <property type="term" value="F:sigma factor activity"/>
    <property type="evidence" value="ECO:0007669"/>
    <property type="project" value="UniProtKB-KW"/>
</dbReference>
<organism evidence="8 9">
    <name type="scientific">Photobacterium aquae</name>
    <dbReference type="NCBI Taxonomy" id="1195763"/>
    <lineage>
        <taxon>Bacteria</taxon>
        <taxon>Pseudomonadati</taxon>
        <taxon>Pseudomonadota</taxon>
        <taxon>Gammaproteobacteria</taxon>
        <taxon>Vibrionales</taxon>
        <taxon>Vibrionaceae</taxon>
        <taxon>Photobacterium</taxon>
    </lineage>
</organism>
<dbReference type="STRING" id="1195763.ABT56_12480"/>